<dbReference type="PROSITE" id="PS00356">
    <property type="entry name" value="HTH_LACI_1"/>
    <property type="match status" value="1"/>
</dbReference>
<sequence>MATIKDVARLAGVSVATVSRVINNSPKASEASRQSVSTAMEALNYHPNANARALAQQSTETVGLVVGDVSDPFFGAMVKAVEQVAYNTGNFLLIGNGYHSIQKERQAIEQLIRHRCAALVVHAKMIPDDELAGLMKQIPGMVLINRILSGFEQRCVALDDRYGAWLATRHLIQQGHTRIGYLCSNHAISDAEDRLQGYYDALKRGGIAINDRLVTFAEPDESGGEQAMTELLGRGRNFTAVASYNDSMAAGAMGVLNDNGIDVPREISLIGFDDVLISRYVRPRLTTVRYPIVTMATQAAELALALADRLPPPEITHLFSPTLVRRHSVIRPVGQRQVVAVEVHGGGRIIEALADIAPAKALIKIPAGGVEMQLRIAAQAGIIDNVPL</sequence>
<evidence type="ECO:0000256" key="4">
    <source>
        <dbReference type="ARBA" id="ARBA00023125"/>
    </source>
</evidence>
<proteinExistence type="predicted"/>
<evidence type="ECO:0000256" key="3">
    <source>
        <dbReference type="ARBA" id="ARBA00023015"/>
    </source>
</evidence>
<dbReference type="PANTHER" id="PTHR30146">
    <property type="entry name" value="LACI-RELATED TRANSCRIPTIONAL REPRESSOR"/>
    <property type="match status" value="1"/>
</dbReference>
<organism evidence="7 8">
    <name type="scientific">Raoultella terrigena</name>
    <name type="common">Klebsiella terrigena</name>
    <dbReference type="NCBI Taxonomy" id="577"/>
    <lineage>
        <taxon>Bacteria</taxon>
        <taxon>Pseudomonadati</taxon>
        <taxon>Pseudomonadota</taxon>
        <taxon>Gammaproteobacteria</taxon>
        <taxon>Enterobacterales</taxon>
        <taxon>Enterobacteriaceae</taxon>
        <taxon>Klebsiella/Raoultella group</taxon>
        <taxon>Raoultella</taxon>
    </lineage>
</organism>
<dbReference type="FunFam" id="1.10.260.40:FF:000002">
    <property type="entry name" value="HTH-type transcriptional repressor PurR"/>
    <property type="match status" value="1"/>
</dbReference>
<evidence type="ECO:0000259" key="6">
    <source>
        <dbReference type="PROSITE" id="PS50932"/>
    </source>
</evidence>
<dbReference type="Pfam" id="PF13377">
    <property type="entry name" value="Peripla_BP_3"/>
    <property type="match status" value="1"/>
</dbReference>
<dbReference type="SUPFAM" id="SSF47413">
    <property type="entry name" value="lambda repressor-like DNA-binding domains"/>
    <property type="match status" value="1"/>
</dbReference>
<dbReference type="SUPFAM" id="SSF53822">
    <property type="entry name" value="Periplasmic binding protein-like I"/>
    <property type="match status" value="1"/>
</dbReference>
<evidence type="ECO:0000313" key="7">
    <source>
        <dbReference type="EMBL" id="VTN11406.1"/>
    </source>
</evidence>
<dbReference type="InterPro" id="IPR028082">
    <property type="entry name" value="Peripla_BP_I"/>
</dbReference>
<protein>
    <submittedName>
        <fullName evidence="7">Galactose operon repressor</fullName>
    </submittedName>
</protein>
<evidence type="ECO:0000313" key="8">
    <source>
        <dbReference type="Proteomes" id="UP000339249"/>
    </source>
</evidence>
<name>A0A4U9D2K5_RAOTE</name>
<dbReference type="Proteomes" id="UP000339249">
    <property type="component" value="Unassembled WGS sequence"/>
</dbReference>
<dbReference type="Gene3D" id="1.10.260.40">
    <property type="entry name" value="lambda repressor-like DNA-binding domains"/>
    <property type="match status" value="1"/>
</dbReference>
<gene>
    <name evidence="7" type="primary">galR</name>
    <name evidence="7" type="ORF">NCTC9185_03362</name>
</gene>
<comment type="subunit">
    <text evidence="1">Homodimer.</text>
</comment>
<evidence type="ECO:0000256" key="5">
    <source>
        <dbReference type="ARBA" id="ARBA00023163"/>
    </source>
</evidence>
<evidence type="ECO:0000256" key="1">
    <source>
        <dbReference type="ARBA" id="ARBA00011738"/>
    </source>
</evidence>
<reference evidence="7 8" key="1">
    <citation type="submission" date="2019-04" db="EMBL/GenBank/DDBJ databases">
        <authorList>
            <consortium name="Pathogen Informatics"/>
        </authorList>
    </citation>
    <scope>NUCLEOTIDE SEQUENCE [LARGE SCALE GENOMIC DNA]</scope>
    <source>
        <strain evidence="7 8">NCTC9185</strain>
    </source>
</reference>
<dbReference type="CDD" id="cd01392">
    <property type="entry name" value="HTH_LacI"/>
    <property type="match status" value="1"/>
</dbReference>
<dbReference type="InterPro" id="IPR046335">
    <property type="entry name" value="LacI/GalR-like_sensor"/>
</dbReference>
<feature type="domain" description="HTH lacI-type" evidence="6">
    <location>
        <begin position="2"/>
        <end position="56"/>
    </location>
</feature>
<dbReference type="GO" id="GO:0003700">
    <property type="term" value="F:DNA-binding transcription factor activity"/>
    <property type="evidence" value="ECO:0007669"/>
    <property type="project" value="TreeGrafter"/>
</dbReference>
<dbReference type="EMBL" id="CABDVU010000001">
    <property type="protein sequence ID" value="VTN11406.1"/>
    <property type="molecule type" value="Genomic_DNA"/>
</dbReference>
<dbReference type="NCBIfam" id="NF008002">
    <property type="entry name" value="PRK10727.1"/>
    <property type="match status" value="1"/>
</dbReference>
<dbReference type="Pfam" id="PF00356">
    <property type="entry name" value="LacI"/>
    <property type="match status" value="1"/>
</dbReference>
<dbReference type="AlphaFoldDB" id="A0A4U9D2K5"/>
<dbReference type="PRINTS" id="PR00036">
    <property type="entry name" value="HTHLACI"/>
</dbReference>
<dbReference type="GO" id="GO:0000976">
    <property type="term" value="F:transcription cis-regulatory region binding"/>
    <property type="evidence" value="ECO:0007669"/>
    <property type="project" value="TreeGrafter"/>
</dbReference>
<accession>A0A4U9D2K5</accession>
<dbReference type="CDD" id="cd06270">
    <property type="entry name" value="PBP1_GalS-like"/>
    <property type="match status" value="1"/>
</dbReference>
<keyword evidence="4" id="KW-0238">DNA-binding</keyword>
<dbReference type="PROSITE" id="PS50932">
    <property type="entry name" value="HTH_LACI_2"/>
    <property type="match status" value="1"/>
</dbReference>
<dbReference type="PANTHER" id="PTHR30146:SF98">
    <property type="entry name" value="HTH-TYPE TRANSCRIPTIONAL REGULATOR GALR"/>
    <property type="match status" value="1"/>
</dbReference>
<evidence type="ECO:0000256" key="2">
    <source>
        <dbReference type="ARBA" id="ARBA00022491"/>
    </source>
</evidence>
<dbReference type="Gene3D" id="3.40.50.2300">
    <property type="match status" value="2"/>
</dbReference>
<dbReference type="SMART" id="SM00354">
    <property type="entry name" value="HTH_LACI"/>
    <property type="match status" value="1"/>
</dbReference>
<keyword evidence="2" id="KW-0678">Repressor</keyword>
<dbReference type="InterPro" id="IPR010982">
    <property type="entry name" value="Lambda_DNA-bd_dom_sf"/>
</dbReference>
<dbReference type="FunFam" id="3.40.50.2300:FF:000048">
    <property type="entry name" value="HTH-type transcriptional regulator GalR"/>
    <property type="match status" value="1"/>
</dbReference>
<keyword evidence="5" id="KW-0804">Transcription</keyword>
<dbReference type="InterPro" id="IPR000843">
    <property type="entry name" value="HTH_LacI"/>
</dbReference>
<keyword evidence="3" id="KW-0805">Transcription regulation</keyword>